<dbReference type="InterPro" id="IPR023439">
    <property type="entry name" value="Mal_deCO2ase/Cit_lyase_ACP"/>
</dbReference>
<dbReference type="EMBL" id="VLKI01000001">
    <property type="protein sequence ID" value="TWH91263.1"/>
    <property type="molecule type" value="Genomic_DNA"/>
</dbReference>
<dbReference type="NCBIfam" id="TIGR03130">
    <property type="entry name" value="malonate_delta"/>
    <property type="match status" value="1"/>
</dbReference>
<dbReference type="RefSeq" id="WP_144539881.1">
    <property type="nucleotide sequence ID" value="NZ_CBCSDC010000009.1"/>
</dbReference>
<comment type="PTM">
    <text evidence="5">Covalently binds the prosthetic group of malonate decarboxylase.</text>
</comment>
<dbReference type="InterPro" id="IPR009662">
    <property type="entry name" value="Malonate_deCO2ase_dsu"/>
</dbReference>
<dbReference type="OrthoDB" id="120290at2"/>
<gene>
    <name evidence="6" type="ORF">IQ19_00719</name>
</gene>
<dbReference type="NCBIfam" id="NF002293">
    <property type="entry name" value="PRK01220.1"/>
    <property type="match status" value="1"/>
</dbReference>
<dbReference type="GeneID" id="65401992"/>
<dbReference type="Proteomes" id="UP000318667">
    <property type="component" value="Unassembled WGS sequence"/>
</dbReference>
<comment type="subcellular location">
    <subcellularLocation>
        <location evidence="1">Cytoplasm</location>
    </subcellularLocation>
</comment>
<name>A0A562K7P6_9BACI</name>
<feature type="modified residue" description="O-(phosphoribosyl dephospho-coenzyme A)serine" evidence="5">
    <location>
        <position position="25"/>
    </location>
</feature>
<sequence>MEKLSFRFPATQTLESNAHVGVVGSGDLEILMEPSEQGYADVTVRTGTTGFNQIWKTVLERFFSNNDVSAIIKINDFGATPGVVSLRLSQALEVGRNAGYAKK</sequence>
<dbReference type="Pfam" id="PF06857">
    <property type="entry name" value="ACP"/>
    <property type="match status" value="1"/>
</dbReference>
<comment type="caution">
    <text evidence="6">The sequence shown here is derived from an EMBL/GenBank/DDBJ whole genome shotgun (WGS) entry which is preliminary data.</text>
</comment>
<evidence type="ECO:0000256" key="5">
    <source>
        <dbReference type="PIRSR" id="PIRSR609662-50"/>
    </source>
</evidence>
<keyword evidence="7" id="KW-1185">Reference proteome</keyword>
<evidence type="ECO:0000256" key="1">
    <source>
        <dbReference type="ARBA" id="ARBA00004496"/>
    </source>
</evidence>
<keyword evidence="2" id="KW-0963">Cytoplasm</keyword>
<dbReference type="AlphaFoldDB" id="A0A562K7P6"/>
<accession>A0A562K7P6</accession>
<keyword evidence="3 5" id="KW-0597">Phosphoprotein</keyword>
<evidence type="ECO:0000256" key="3">
    <source>
        <dbReference type="ARBA" id="ARBA00022553"/>
    </source>
</evidence>
<organism evidence="6 7">
    <name type="scientific">Cytobacillus oceanisediminis</name>
    <dbReference type="NCBI Taxonomy" id="665099"/>
    <lineage>
        <taxon>Bacteria</taxon>
        <taxon>Bacillati</taxon>
        <taxon>Bacillota</taxon>
        <taxon>Bacilli</taxon>
        <taxon>Bacillales</taxon>
        <taxon>Bacillaceae</taxon>
        <taxon>Cytobacillus</taxon>
    </lineage>
</organism>
<evidence type="ECO:0000256" key="4">
    <source>
        <dbReference type="NCBIfam" id="TIGR03130"/>
    </source>
</evidence>
<dbReference type="HAMAP" id="MF_00710">
    <property type="entry name" value="Malonate_deCO2ase_dsu"/>
    <property type="match status" value="1"/>
</dbReference>
<proteinExistence type="inferred from homology"/>
<evidence type="ECO:0000313" key="6">
    <source>
        <dbReference type="EMBL" id="TWH91263.1"/>
    </source>
</evidence>
<evidence type="ECO:0000313" key="7">
    <source>
        <dbReference type="Proteomes" id="UP000318667"/>
    </source>
</evidence>
<evidence type="ECO:0000256" key="2">
    <source>
        <dbReference type="ARBA" id="ARBA00022490"/>
    </source>
</evidence>
<reference evidence="6 7" key="1">
    <citation type="journal article" date="2015" name="Stand. Genomic Sci.">
        <title>Genomic Encyclopedia of Bacterial and Archaeal Type Strains, Phase III: the genomes of soil and plant-associated and newly described type strains.</title>
        <authorList>
            <person name="Whitman W.B."/>
            <person name="Woyke T."/>
            <person name="Klenk H.P."/>
            <person name="Zhou Y."/>
            <person name="Lilburn T.G."/>
            <person name="Beck B.J."/>
            <person name="De Vos P."/>
            <person name="Vandamme P."/>
            <person name="Eisen J.A."/>
            <person name="Garrity G."/>
            <person name="Hugenholtz P."/>
            <person name="Kyrpides N.C."/>
        </authorList>
    </citation>
    <scope>NUCLEOTIDE SEQUENCE [LARGE SCALE GENOMIC DNA]</scope>
    <source>
        <strain evidence="6 7">CGMCC 1.10115</strain>
    </source>
</reference>
<protein>
    <recommendedName>
        <fullName evidence="4">Malonate decarboxylase acyl carrier protein</fullName>
    </recommendedName>
</protein>
<dbReference type="GO" id="GO:0005737">
    <property type="term" value="C:cytoplasm"/>
    <property type="evidence" value="ECO:0007669"/>
    <property type="project" value="UniProtKB-SubCell"/>
</dbReference>